<proteinExistence type="inferred from homology"/>
<dbReference type="InParanoid" id="A0A0B2UG72"/>
<dbReference type="GeneID" id="26261352"/>
<dbReference type="EMBL" id="JOKQ01000003">
    <property type="protein sequence ID" value="KHN70081.1"/>
    <property type="molecule type" value="Genomic_DNA"/>
</dbReference>
<evidence type="ECO:0000256" key="3">
    <source>
        <dbReference type="ARBA" id="ARBA00023163"/>
    </source>
</evidence>
<dbReference type="CDD" id="cd07976">
    <property type="entry name" value="TFIIA_alpha_beta_like"/>
    <property type="match status" value="1"/>
</dbReference>
<protein>
    <submittedName>
        <fullName evidence="5">Large chain of transcription initiation factor IIA</fullName>
    </submittedName>
</protein>
<comment type="caution">
    <text evidence="5">The sequence shown here is derived from an EMBL/GenBank/DDBJ whole genome shotgun (WGS) entry which is preliminary data.</text>
</comment>
<accession>A0A0B2UG72</accession>
<dbReference type="SUPFAM" id="SSF50784">
    <property type="entry name" value="Transcription factor IIA (TFIIA), beta-barrel domain"/>
    <property type="match status" value="1"/>
</dbReference>
<dbReference type="GO" id="GO:0003743">
    <property type="term" value="F:translation initiation factor activity"/>
    <property type="evidence" value="ECO:0007669"/>
    <property type="project" value="UniProtKB-KW"/>
</dbReference>
<dbReference type="GO" id="GO:0006367">
    <property type="term" value="P:transcription initiation at RNA polymerase II promoter"/>
    <property type="evidence" value="ECO:0007669"/>
    <property type="project" value="InterPro"/>
</dbReference>
<dbReference type="AlphaFoldDB" id="A0A0B2UG72"/>
<evidence type="ECO:0000256" key="4">
    <source>
        <dbReference type="ARBA" id="ARBA00023242"/>
    </source>
</evidence>
<keyword evidence="3" id="KW-0804">Transcription</keyword>
<dbReference type="STRING" id="1354746.A0A0B2UG72"/>
<dbReference type="OrthoDB" id="6275927at2759"/>
<dbReference type="GO" id="GO:0005672">
    <property type="term" value="C:transcription factor TFIIA complex"/>
    <property type="evidence" value="ECO:0007669"/>
    <property type="project" value="InterPro"/>
</dbReference>
<dbReference type="PANTHER" id="PTHR12694:SF8">
    <property type="entry name" value="TRANSCRIPTION INITIATION FACTOR IIA SUBUNIT 1"/>
    <property type="match status" value="1"/>
</dbReference>
<reference evidence="5 6" key="1">
    <citation type="journal article" date="2014" name="MBio">
        <title>The Ordospora colligata genome; evolution of extreme reduction in microsporidia and host-to-parasite horizontal gene transfer.</title>
        <authorList>
            <person name="Pombert J.-F."/>
            <person name="Haag K.L."/>
            <person name="Beidas S."/>
            <person name="Ebert D."/>
            <person name="Keeling P.J."/>
        </authorList>
    </citation>
    <scope>NUCLEOTIDE SEQUENCE [LARGE SCALE GENOMIC DNA]</scope>
    <source>
        <strain evidence="5 6">OC4</strain>
    </source>
</reference>
<dbReference type="Pfam" id="PF03153">
    <property type="entry name" value="TFIIA"/>
    <property type="match status" value="1"/>
</dbReference>
<dbReference type="Gene3D" id="2.30.18.10">
    <property type="entry name" value="Transcription factor IIA (TFIIA), beta-barrel domain"/>
    <property type="match status" value="1"/>
</dbReference>
<evidence type="ECO:0000256" key="1">
    <source>
        <dbReference type="ARBA" id="ARBA00004123"/>
    </source>
</evidence>
<dbReference type="VEuPathDB" id="MicrosporidiaDB:M896_030680"/>
<name>A0A0B2UG72_9MICR</name>
<comment type="subcellular location">
    <subcellularLocation>
        <location evidence="1">Nucleus</location>
    </subcellularLocation>
</comment>
<dbReference type="InterPro" id="IPR004855">
    <property type="entry name" value="TFIIA_asu/bsu"/>
</dbReference>
<dbReference type="RefSeq" id="XP_014564123.1">
    <property type="nucleotide sequence ID" value="XM_014708637.1"/>
</dbReference>
<dbReference type="HOGENOM" id="CLU_030027_2_1_1"/>
<evidence type="ECO:0000313" key="5">
    <source>
        <dbReference type="EMBL" id="KHN70081.1"/>
    </source>
</evidence>
<dbReference type="InterPro" id="IPR009088">
    <property type="entry name" value="TFIIA_b-brl"/>
</dbReference>
<evidence type="ECO:0000256" key="2">
    <source>
        <dbReference type="ARBA" id="ARBA00010059"/>
    </source>
</evidence>
<keyword evidence="4" id="KW-0539">Nucleus</keyword>
<keyword evidence="5" id="KW-0648">Protein biosynthesis</keyword>
<dbReference type="Proteomes" id="UP000031056">
    <property type="component" value="Unassembled WGS sequence"/>
</dbReference>
<comment type="similarity">
    <text evidence="2">Belongs to the TFIIA subunit 1 family.</text>
</comment>
<dbReference type="PANTHER" id="PTHR12694">
    <property type="entry name" value="TRANSCRIPTION INITIATION FACTOR IIA SUBUNIT 1"/>
    <property type="match status" value="1"/>
</dbReference>
<keyword evidence="6" id="KW-1185">Reference proteome</keyword>
<evidence type="ECO:0000313" key="6">
    <source>
        <dbReference type="Proteomes" id="UP000031056"/>
    </source>
</evidence>
<gene>
    <name evidence="5" type="ORF">M896_030680</name>
</gene>
<organism evidence="5 6">
    <name type="scientific">Ordospora colligata OC4</name>
    <dbReference type="NCBI Taxonomy" id="1354746"/>
    <lineage>
        <taxon>Eukaryota</taxon>
        <taxon>Fungi</taxon>
        <taxon>Fungi incertae sedis</taxon>
        <taxon>Microsporidia</taxon>
        <taxon>Ordosporidae</taxon>
        <taxon>Ordospora</taxon>
    </lineage>
</organism>
<sequence length="156" mass="18218">MLKIYEDIINEVISRLEQDEDVDSMSKAAIYDLRNDWRERLIECTQNEWTGNGGREMYGQRFRVYKEFSERSNDTLLECRHERDVDLGDKEHGEEDVSSDDSEIIGRSGNTGNYMICLYVKVCMSKGKWKCVFKQGFINIGNIDFVFSSAQGELEW</sequence>
<keyword evidence="5" id="KW-0396">Initiation factor</keyword>